<evidence type="ECO:0000256" key="2">
    <source>
        <dbReference type="ARBA" id="ARBA00022448"/>
    </source>
</evidence>
<feature type="transmembrane region" description="Helical" evidence="7">
    <location>
        <begin position="138"/>
        <end position="158"/>
    </location>
</feature>
<proteinExistence type="inferred from homology"/>
<gene>
    <name evidence="9" type="ORF">ESZ91_06610</name>
</gene>
<dbReference type="RefSeq" id="WP_129225374.1">
    <property type="nucleotide sequence ID" value="NZ_SDOZ01000002.1"/>
</dbReference>
<name>A0A4Q2KBU8_9FIRM</name>
<dbReference type="OrthoDB" id="9761387at2"/>
<sequence length="328" mass="36866">MPKVKTSTAEQTEFNSVQPKKIKNNLSMPRSRKIFIALMLAYPILHFLVFWLYININTFVISFERFSYTSGKNVFVGFMNYEEFFRNLSLPSSATLRHAIVNSILYLPFNNFILLPLSVICAYFLFKGVFGHRVFRVVFFFPSIISIVVLTMSFSFMFNTQFGPIVKILQNIGLGALVPPNGFFGTPGLTQGMVFLYCLWAGIGYNVVLLTGAITRIPEEVLEAGKLDGIPMRKELFMVVVPLIFPTISTLFITGSMVVFTLFLQPMLLANGGPNGTTYTVAYYIVDMVNNNRLEEAAAAGIIFSIIGIPIVQLIKWGMEKITPQVDF</sequence>
<evidence type="ECO:0000256" key="1">
    <source>
        <dbReference type="ARBA" id="ARBA00004651"/>
    </source>
</evidence>
<dbReference type="InterPro" id="IPR000515">
    <property type="entry name" value="MetI-like"/>
</dbReference>
<dbReference type="PROSITE" id="PS50928">
    <property type="entry name" value="ABC_TM1"/>
    <property type="match status" value="1"/>
</dbReference>
<comment type="caution">
    <text evidence="9">The sequence shown here is derived from an EMBL/GenBank/DDBJ whole genome shotgun (WGS) entry which is preliminary data.</text>
</comment>
<evidence type="ECO:0000313" key="10">
    <source>
        <dbReference type="Proteomes" id="UP000291269"/>
    </source>
</evidence>
<evidence type="ECO:0000256" key="7">
    <source>
        <dbReference type="RuleBase" id="RU363032"/>
    </source>
</evidence>
<feature type="transmembrane region" description="Helical" evidence="7">
    <location>
        <begin position="34"/>
        <end position="54"/>
    </location>
</feature>
<organism evidence="9 10">
    <name type="scientific">Candidatus Borkfalkia ceftriaxoniphila</name>
    <dbReference type="NCBI Taxonomy" id="2508949"/>
    <lineage>
        <taxon>Bacteria</taxon>
        <taxon>Bacillati</taxon>
        <taxon>Bacillota</taxon>
        <taxon>Clostridia</taxon>
        <taxon>Christensenellales</taxon>
        <taxon>Christensenellaceae</taxon>
        <taxon>Candidatus Borkfalkia</taxon>
    </lineage>
</organism>
<evidence type="ECO:0000259" key="8">
    <source>
        <dbReference type="PROSITE" id="PS50928"/>
    </source>
</evidence>
<evidence type="ECO:0000256" key="3">
    <source>
        <dbReference type="ARBA" id="ARBA00022475"/>
    </source>
</evidence>
<feature type="transmembrane region" description="Helical" evidence="7">
    <location>
        <begin position="297"/>
        <end position="315"/>
    </location>
</feature>
<comment type="subcellular location">
    <subcellularLocation>
        <location evidence="1 7">Cell membrane</location>
        <topology evidence="1 7">Multi-pass membrane protein</topology>
    </subcellularLocation>
</comment>
<dbReference type="CDD" id="cd06261">
    <property type="entry name" value="TM_PBP2"/>
    <property type="match status" value="1"/>
</dbReference>
<keyword evidence="10" id="KW-1185">Reference proteome</keyword>
<dbReference type="InterPro" id="IPR035906">
    <property type="entry name" value="MetI-like_sf"/>
</dbReference>
<protein>
    <submittedName>
        <fullName evidence="9">Sugar ABC transporter permease</fullName>
    </submittedName>
</protein>
<dbReference type="GO" id="GO:0005886">
    <property type="term" value="C:plasma membrane"/>
    <property type="evidence" value="ECO:0007669"/>
    <property type="project" value="UniProtKB-SubCell"/>
</dbReference>
<evidence type="ECO:0000313" key="9">
    <source>
        <dbReference type="EMBL" id="RXZ62058.1"/>
    </source>
</evidence>
<keyword evidence="6 7" id="KW-0472">Membrane</keyword>
<dbReference type="EMBL" id="SDOZ01000002">
    <property type="protein sequence ID" value="RXZ62058.1"/>
    <property type="molecule type" value="Genomic_DNA"/>
</dbReference>
<accession>A0A4Q2KBU8</accession>
<dbReference type="Gene3D" id="1.10.3720.10">
    <property type="entry name" value="MetI-like"/>
    <property type="match status" value="1"/>
</dbReference>
<feature type="transmembrane region" description="Helical" evidence="7">
    <location>
        <begin position="104"/>
        <end position="126"/>
    </location>
</feature>
<evidence type="ECO:0000256" key="6">
    <source>
        <dbReference type="ARBA" id="ARBA00023136"/>
    </source>
</evidence>
<reference evidence="9 10" key="1">
    <citation type="journal article" date="2019" name="Gut">
        <title>Antibiotics-induced monodominance of a novel gut bacterial order.</title>
        <authorList>
            <person name="Hildebrand F."/>
            <person name="Moitinho-Silva L."/>
            <person name="Blasche S."/>
            <person name="Jahn M.T."/>
            <person name="Gossmann T.I."/>
            <person name="Heuerta-Cepas J."/>
            <person name="Hercog R."/>
            <person name="Luetge M."/>
            <person name="Bahram M."/>
            <person name="Pryszlak A."/>
            <person name="Alves R.J."/>
            <person name="Waszak S.M."/>
            <person name="Zhu A."/>
            <person name="Ye L."/>
            <person name="Costea P.I."/>
            <person name="Aalvink S."/>
            <person name="Belzer C."/>
            <person name="Forslund S.K."/>
            <person name="Sunagawa S."/>
            <person name="Hentschel U."/>
            <person name="Merten C."/>
            <person name="Patil K.R."/>
            <person name="Benes V."/>
            <person name="Bork P."/>
        </authorList>
    </citation>
    <scope>NUCLEOTIDE SEQUENCE [LARGE SCALE GENOMIC DNA]</scope>
    <source>
        <strain evidence="9 10">HDS1380</strain>
    </source>
</reference>
<dbReference type="Pfam" id="PF00528">
    <property type="entry name" value="BPD_transp_1"/>
    <property type="match status" value="1"/>
</dbReference>
<keyword evidence="4 7" id="KW-0812">Transmembrane</keyword>
<evidence type="ECO:0000256" key="5">
    <source>
        <dbReference type="ARBA" id="ARBA00022989"/>
    </source>
</evidence>
<dbReference type="Proteomes" id="UP000291269">
    <property type="component" value="Unassembled WGS sequence"/>
</dbReference>
<dbReference type="PANTHER" id="PTHR30193">
    <property type="entry name" value="ABC TRANSPORTER PERMEASE PROTEIN"/>
    <property type="match status" value="1"/>
</dbReference>
<dbReference type="GO" id="GO:0055085">
    <property type="term" value="P:transmembrane transport"/>
    <property type="evidence" value="ECO:0007669"/>
    <property type="project" value="InterPro"/>
</dbReference>
<keyword evidence="3" id="KW-1003">Cell membrane</keyword>
<comment type="similarity">
    <text evidence="7">Belongs to the binding-protein-dependent transport system permease family.</text>
</comment>
<evidence type="ECO:0000256" key="4">
    <source>
        <dbReference type="ARBA" id="ARBA00022692"/>
    </source>
</evidence>
<keyword evidence="2 7" id="KW-0813">Transport</keyword>
<dbReference type="PANTHER" id="PTHR30193:SF37">
    <property type="entry name" value="INNER MEMBRANE ABC TRANSPORTER PERMEASE PROTEIN YCJO"/>
    <property type="match status" value="1"/>
</dbReference>
<dbReference type="AlphaFoldDB" id="A0A4Q2KBU8"/>
<feature type="transmembrane region" description="Helical" evidence="7">
    <location>
        <begin position="194"/>
        <end position="215"/>
    </location>
</feature>
<feature type="domain" description="ABC transmembrane type-1" evidence="8">
    <location>
        <begin position="100"/>
        <end position="315"/>
    </location>
</feature>
<keyword evidence="5 7" id="KW-1133">Transmembrane helix</keyword>
<dbReference type="InterPro" id="IPR051393">
    <property type="entry name" value="ABC_transporter_permease"/>
</dbReference>
<dbReference type="SUPFAM" id="SSF161098">
    <property type="entry name" value="MetI-like"/>
    <property type="match status" value="1"/>
</dbReference>
<feature type="transmembrane region" description="Helical" evidence="7">
    <location>
        <begin position="236"/>
        <end position="264"/>
    </location>
</feature>